<dbReference type="EMBL" id="KN838573">
    <property type="protein sequence ID" value="KIK04118.1"/>
    <property type="molecule type" value="Genomic_DNA"/>
</dbReference>
<evidence type="ECO:0000313" key="3">
    <source>
        <dbReference type="Proteomes" id="UP000054477"/>
    </source>
</evidence>
<evidence type="ECO:0000313" key="2">
    <source>
        <dbReference type="EMBL" id="KIK04118.1"/>
    </source>
</evidence>
<feature type="compositionally biased region" description="Basic and acidic residues" evidence="1">
    <location>
        <begin position="31"/>
        <end position="48"/>
    </location>
</feature>
<sequence length="78" mass="9158">PPSIAGNPWSRSGQKMWILIFRPDSWGANNPDKKRQNSKLPRGDRRDVKCPKAGIRTYRRLTFLLPNLHTVLIFFLRR</sequence>
<keyword evidence="3" id="KW-1185">Reference proteome</keyword>
<dbReference type="AlphaFoldDB" id="A0A0C9Y7V7"/>
<name>A0A0C9Y7V7_9AGAR</name>
<evidence type="ECO:0000256" key="1">
    <source>
        <dbReference type="SAM" id="MobiDB-lite"/>
    </source>
</evidence>
<proteinExistence type="predicted"/>
<gene>
    <name evidence="2" type="ORF">K443DRAFT_93937</name>
</gene>
<reference evidence="3" key="2">
    <citation type="submission" date="2015-01" db="EMBL/GenBank/DDBJ databases">
        <title>Evolutionary Origins and Diversification of the Mycorrhizal Mutualists.</title>
        <authorList>
            <consortium name="DOE Joint Genome Institute"/>
            <consortium name="Mycorrhizal Genomics Consortium"/>
            <person name="Kohler A."/>
            <person name="Kuo A."/>
            <person name="Nagy L.G."/>
            <person name="Floudas D."/>
            <person name="Copeland A."/>
            <person name="Barry K.W."/>
            <person name="Cichocki N."/>
            <person name="Veneault-Fourrey C."/>
            <person name="LaButti K."/>
            <person name="Lindquist E.A."/>
            <person name="Lipzen A."/>
            <person name="Lundell T."/>
            <person name="Morin E."/>
            <person name="Murat C."/>
            <person name="Riley R."/>
            <person name="Ohm R."/>
            <person name="Sun H."/>
            <person name="Tunlid A."/>
            <person name="Henrissat B."/>
            <person name="Grigoriev I.V."/>
            <person name="Hibbett D.S."/>
            <person name="Martin F."/>
        </authorList>
    </citation>
    <scope>NUCLEOTIDE SEQUENCE [LARGE SCALE GENOMIC DNA]</scope>
    <source>
        <strain evidence="3">LaAM-08-1</strain>
    </source>
</reference>
<feature type="non-terminal residue" evidence="2">
    <location>
        <position position="1"/>
    </location>
</feature>
<protein>
    <submittedName>
        <fullName evidence="2">Uncharacterized protein</fullName>
    </submittedName>
</protein>
<organism evidence="2 3">
    <name type="scientific">Laccaria amethystina LaAM-08-1</name>
    <dbReference type="NCBI Taxonomy" id="1095629"/>
    <lineage>
        <taxon>Eukaryota</taxon>
        <taxon>Fungi</taxon>
        <taxon>Dikarya</taxon>
        <taxon>Basidiomycota</taxon>
        <taxon>Agaricomycotina</taxon>
        <taxon>Agaricomycetes</taxon>
        <taxon>Agaricomycetidae</taxon>
        <taxon>Agaricales</taxon>
        <taxon>Agaricineae</taxon>
        <taxon>Hydnangiaceae</taxon>
        <taxon>Laccaria</taxon>
    </lineage>
</organism>
<accession>A0A0C9Y7V7</accession>
<dbReference type="Proteomes" id="UP000054477">
    <property type="component" value="Unassembled WGS sequence"/>
</dbReference>
<feature type="region of interest" description="Disordered" evidence="1">
    <location>
        <begin position="25"/>
        <end position="48"/>
    </location>
</feature>
<reference evidence="2 3" key="1">
    <citation type="submission" date="2014-04" db="EMBL/GenBank/DDBJ databases">
        <authorList>
            <consortium name="DOE Joint Genome Institute"/>
            <person name="Kuo A."/>
            <person name="Kohler A."/>
            <person name="Nagy L.G."/>
            <person name="Floudas D."/>
            <person name="Copeland A."/>
            <person name="Barry K.W."/>
            <person name="Cichocki N."/>
            <person name="Veneault-Fourrey C."/>
            <person name="LaButti K."/>
            <person name="Lindquist E.A."/>
            <person name="Lipzen A."/>
            <person name="Lundell T."/>
            <person name="Morin E."/>
            <person name="Murat C."/>
            <person name="Sun H."/>
            <person name="Tunlid A."/>
            <person name="Henrissat B."/>
            <person name="Grigoriev I.V."/>
            <person name="Hibbett D.S."/>
            <person name="Martin F."/>
            <person name="Nordberg H.P."/>
            <person name="Cantor M.N."/>
            <person name="Hua S.X."/>
        </authorList>
    </citation>
    <scope>NUCLEOTIDE SEQUENCE [LARGE SCALE GENOMIC DNA]</scope>
    <source>
        <strain evidence="2 3">LaAM-08-1</strain>
    </source>
</reference>
<dbReference type="HOGENOM" id="CLU_2628556_0_0_1"/>